<dbReference type="EMBL" id="JAINVB010000001">
    <property type="protein sequence ID" value="MCK0087138.1"/>
    <property type="molecule type" value="Genomic_DNA"/>
</dbReference>
<protein>
    <submittedName>
        <fullName evidence="2">Capsid protein</fullName>
    </submittedName>
</protein>
<reference evidence="2" key="1">
    <citation type="journal article" date="2022" name="Cell Host Microbe">
        <title>Colonization of the live biotherapeutic product VE303 and modulation of the microbiota and metabolites in healthy volunteers.</title>
        <authorList>
            <person name="Dsouza M."/>
            <person name="Menon R."/>
            <person name="Crossette E."/>
            <person name="Bhattarai S.K."/>
            <person name="Schneider J."/>
            <person name="Kim Y.G."/>
            <person name="Reddy S."/>
            <person name="Caballero S."/>
            <person name="Felix C."/>
            <person name="Cornacchione L."/>
            <person name="Hendrickson J."/>
            <person name="Watson A.R."/>
            <person name="Minot S.S."/>
            <person name="Greenfield N."/>
            <person name="Schopf L."/>
            <person name="Szabady R."/>
            <person name="Patarroyo J."/>
            <person name="Smith W."/>
            <person name="Harrison P."/>
            <person name="Kuijper E.J."/>
            <person name="Kelly C.P."/>
            <person name="Olle B."/>
            <person name="Bobilev D."/>
            <person name="Silber J.L."/>
            <person name="Bucci V."/>
            <person name="Roberts B."/>
            <person name="Faith J."/>
            <person name="Norman J.M."/>
        </authorList>
    </citation>
    <scope>NUCLEOTIDE SEQUENCE</scope>
    <source>
        <strain evidence="2">VE303-04</strain>
    </source>
</reference>
<evidence type="ECO:0000313" key="2">
    <source>
        <dbReference type="EMBL" id="MCK0087138.1"/>
    </source>
</evidence>
<evidence type="ECO:0000256" key="1">
    <source>
        <dbReference type="SAM" id="MobiDB-lite"/>
    </source>
</evidence>
<feature type="compositionally biased region" description="Basic and acidic residues" evidence="1">
    <location>
        <begin position="502"/>
        <end position="514"/>
    </location>
</feature>
<gene>
    <name evidence="2" type="ORF">K5I21_14885</name>
</gene>
<organism evidence="2 3">
    <name type="scientific">Clostridium symbiosum</name>
    <name type="common">Bacteroides symbiosus</name>
    <dbReference type="NCBI Taxonomy" id="1512"/>
    <lineage>
        <taxon>Bacteria</taxon>
        <taxon>Bacillati</taxon>
        <taxon>Bacillota</taxon>
        <taxon>Clostridia</taxon>
        <taxon>Lachnospirales</taxon>
        <taxon>Lachnospiraceae</taxon>
        <taxon>Otoolea</taxon>
    </lineage>
</organism>
<feature type="compositionally biased region" description="Gly residues" evidence="1">
    <location>
        <begin position="517"/>
        <end position="529"/>
    </location>
</feature>
<feature type="region of interest" description="Disordered" evidence="1">
    <location>
        <begin position="498"/>
        <end position="529"/>
    </location>
</feature>
<dbReference type="Proteomes" id="UP001203136">
    <property type="component" value="Unassembled WGS sequence"/>
</dbReference>
<name>A0AAW5F3K2_CLOSY</name>
<sequence>MRWLSTLNENIKRGVRSWLNVVPASGSGIQINEVLDFEANAIRNRIWYRGDSNELEQMYQQLAEYADKYKFWASKCTPGMEMRKIHTGLPGLIVRILSAIVLADMNDFDFDSPAQEQLWKEIEKENKFRKALEKSLKEVLYIGDGAYKVTIDTAISQYPILEWYPGERIEIIKERGRLKEVVFKTPYNIRSQQYILYEHYGYGYIRNELYKGDTQVDMSTIDVTSGLKDTVFDKSVILAVPLQVYESTKYEGRGGSIFDGKLDSFDAFDEAWSQWMDALRAGRAKTYIPECLVPHDPATGQILKPNPFDCRYFASDNDMSEKAENRINTDQPSIPHDSYLASYCTALDLCLQGVISPSTLGIDVKKLDNAEAQREKEKATLYTRNAIVEALQETLPDVVDTCINAYYILIKQPIEEIKVEIPFGEYANPSFESQVETLSKARPGASIMSIEAQVEEMWGDNKDEAWKAGEVKRLKVEQGIAEMEDPGINQAAGDFLLNMEGGRADEGQGDKPDVPDGLGGVPGAPAGGK</sequence>
<accession>A0AAW5F3K2</accession>
<dbReference type="AlphaFoldDB" id="A0AAW5F3K2"/>
<evidence type="ECO:0000313" key="3">
    <source>
        <dbReference type="Proteomes" id="UP001203136"/>
    </source>
</evidence>
<proteinExistence type="predicted"/>
<dbReference type="RefSeq" id="WP_024738515.1">
    <property type="nucleotide sequence ID" value="NZ_JAINVB010000001.1"/>
</dbReference>
<comment type="caution">
    <text evidence="2">The sequence shown here is derived from an EMBL/GenBank/DDBJ whole genome shotgun (WGS) entry which is preliminary data.</text>
</comment>